<reference evidence="1 2" key="1">
    <citation type="submission" date="2018-09" db="EMBL/GenBank/DDBJ databases">
        <title>Bacillus saliacetes sp. nov., isolated from Thai shrimp paste (Ka-pi).</title>
        <authorList>
            <person name="Daroonpunt R."/>
            <person name="Tanasupawat S."/>
            <person name="Yiamsombut S."/>
        </authorList>
    </citation>
    <scope>NUCLEOTIDE SEQUENCE [LARGE SCALE GENOMIC DNA]</scope>
    <source>
        <strain evidence="1 2">SKP7-4</strain>
    </source>
</reference>
<dbReference type="EMBL" id="QXIR01000026">
    <property type="protein sequence ID" value="RIW30430.1"/>
    <property type="molecule type" value="Genomic_DNA"/>
</dbReference>
<organism evidence="1 2">
    <name type="scientific">Bacillus salacetis</name>
    <dbReference type="NCBI Taxonomy" id="2315464"/>
    <lineage>
        <taxon>Bacteria</taxon>
        <taxon>Bacillati</taxon>
        <taxon>Bacillota</taxon>
        <taxon>Bacilli</taxon>
        <taxon>Bacillales</taxon>
        <taxon>Bacillaceae</taxon>
        <taxon>Bacillus</taxon>
    </lineage>
</organism>
<proteinExistence type="predicted"/>
<evidence type="ECO:0000313" key="2">
    <source>
        <dbReference type="Proteomes" id="UP000265801"/>
    </source>
</evidence>
<accession>A0A3A1QV70</accession>
<protein>
    <submittedName>
        <fullName evidence="1">Uncharacterized protein</fullName>
    </submittedName>
</protein>
<gene>
    <name evidence="1" type="ORF">D3H55_16990</name>
</gene>
<keyword evidence="2" id="KW-1185">Reference proteome</keyword>
<comment type="caution">
    <text evidence="1">The sequence shown here is derived from an EMBL/GenBank/DDBJ whole genome shotgun (WGS) entry which is preliminary data.</text>
</comment>
<name>A0A3A1QV70_9BACI</name>
<evidence type="ECO:0000313" key="1">
    <source>
        <dbReference type="EMBL" id="RIW30430.1"/>
    </source>
</evidence>
<dbReference type="OrthoDB" id="2666601at2"/>
<dbReference type="Proteomes" id="UP000265801">
    <property type="component" value="Unassembled WGS sequence"/>
</dbReference>
<sequence length="69" mass="7521">MANIKFRSLRIDIISNVAGLYHGENFQVNWKKDSKKNEGAGAVTGNSNRLDKNQTVVVKQGDADDSGLS</sequence>
<dbReference type="RefSeq" id="WP_119548514.1">
    <property type="nucleotide sequence ID" value="NZ_QXIR01000026.1"/>
</dbReference>
<dbReference type="AlphaFoldDB" id="A0A3A1QV70"/>